<dbReference type="EMBL" id="BK007779">
    <property type="protein sequence ID" value="DAA34726.1"/>
    <property type="molecule type" value="mRNA"/>
</dbReference>
<name>F0JA78_AMBVA</name>
<organism evidence="1">
    <name type="scientific">Amblyomma variegatum</name>
    <name type="common">Tropical bont tick</name>
    <dbReference type="NCBI Taxonomy" id="34610"/>
    <lineage>
        <taxon>Eukaryota</taxon>
        <taxon>Metazoa</taxon>
        <taxon>Ecdysozoa</taxon>
        <taxon>Arthropoda</taxon>
        <taxon>Chelicerata</taxon>
        <taxon>Arachnida</taxon>
        <taxon>Acari</taxon>
        <taxon>Parasitiformes</taxon>
        <taxon>Ixodida</taxon>
        <taxon>Ixodoidea</taxon>
        <taxon>Ixodidae</taxon>
        <taxon>Amblyomminae</taxon>
        <taxon>Amblyomma</taxon>
    </lineage>
</organism>
<reference evidence="1" key="1">
    <citation type="journal article" date="2011" name="BMC Genomics">
        <title>A further insight into the sialome of the tropical bont tick, Amblyomma variegatum.</title>
        <authorList>
            <person name="Ribeiro J.M."/>
            <person name="Anderson J.M."/>
            <person name="Manoukis N.C."/>
            <person name="Meng Z."/>
            <person name="Francishetti I.M."/>
        </authorList>
    </citation>
    <scope>NUCLEOTIDE SEQUENCE</scope>
    <source>
        <strain evidence="1">Amb_var-757</strain>
        <tissue evidence="1">Salivary gland</tissue>
    </source>
</reference>
<protein>
    <submittedName>
        <fullName evidence="1">Hypothetical secreted protein 757</fullName>
    </submittedName>
</protein>
<sequence>MVLLPVFWLSKVVKSLIIRMSRVFCKSFSRSTVALMLRDAWCSLAACDFCQKSCVHLKA</sequence>
<proteinExistence type="evidence at transcript level"/>
<evidence type="ECO:0000313" key="1">
    <source>
        <dbReference type="EMBL" id="DAA34726.1"/>
    </source>
</evidence>
<dbReference type="AlphaFoldDB" id="F0JA78"/>
<accession>F0JA78</accession>